<dbReference type="HOGENOM" id="CLU_2156298_0_0_5"/>
<feature type="compositionally biased region" description="Acidic residues" evidence="1">
    <location>
        <begin position="1"/>
        <end position="13"/>
    </location>
</feature>
<feature type="region of interest" description="Disordered" evidence="1">
    <location>
        <begin position="1"/>
        <end position="23"/>
    </location>
</feature>
<dbReference type="AlphaFoldDB" id="Q2K1C1"/>
<evidence type="ECO:0000313" key="3">
    <source>
        <dbReference type="Proteomes" id="UP000001936"/>
    </source>
</evidence>
<dbReference type="EMBL" id="CP000136">
    <property type="protein sequence ID" value="ABC93281.1"/>
    <property type="molecule type" value="Genomic_DNA"/>
</dbReference>
<reference evidence="2 3" key="1">
    <citation type="journal article" date="2006" name="Proc. Natl. Acad. Sci. U.S.A.">
        <title>The partitioned Rhizobium etli genome: genetic and metabolic redundancy in seven interacting replicons.</title>
        <authorList>
            <person name="Gonzalez V."/>
            <person name="Santamaria R.I."/>
            <person name="Bustos P."/>
            <person name="Hernandez-Gonzalez I."/>
            <person name="Medrano-Soto A."/>
            <person name="Moreno-Hagelsieb G."/>
            <person name="Janga S.C."/>
            <person name="Ramirez M.A."/>
            <person name="Jimenez-Jacinto V."/>
            <person name="Collado-Vides J."/>
            <person name="Davila G."/>
        </authorList>
    </citation>
    <scope>NUCLEOTIDE SEQUENCE [LARGE SCALE GENOMIC DNA]</scope>
    <source>
        <strain evidence="3">ATCC 51251 / DSM 11541 / JCM 21823 / NBRC 15573 / CFN 42</strain>
    </source>
</reference>
<dbReference type="KEGG" id="ret:RHE_PC00074"/>
<dbReference type="Proteomes" id="UP000001936">
    <property type="component" value="Plasmid p42c"/>
</dbReference>
<accession>Q2K1C1</accession>
<keyword evidence="3" id="KW-1185">Reference proteome</keyword>
<evidence type="ECO:0000313" key="2">
    <source>
        <dbReference type="EMBL" id="ABC93281.1"/>
    </source>
</evidence>
<gene>
    <name evidence="2" type="ordered locus">RHE_PC00074</name>
</gene>
<organism evidence="2 3">
    <name type="scientific">Rhizobium etli (strain ATCC 51251 / DSM 11541 / JCM 21823 / NBRC 15573 / CFN 42)</name>
    <dbReference type="NCBI Taxonomy" id="347834"/>
    <lineage>
        <taxon>Bacteria</taxon>
        <taxon>Pseudomonadati</taxon>
        <taxon>Pseudomonadota</taxon>
        <taxon>Alphaproteobacteria</taxon>
        <taxon>Hyphomicrobiales</taxon>
        <taxon>Rhizobiaceae</taxon>
        <taxon>Rhizobium/Agrobacterium group</taxon>
        <taxon>Rhizobium</taxon>
    </lineage>
</organism>
<proteinExistence type="predicted"/>
<evidence type="ECO:0000256" key="1">
    <source>
        <dbReference type="SAM" id="MobiDB-lite"/>
    </source>
</evidence>
<protein>
    <submittedName>
        <fullName evidence="2">Uncharacterized protein</fullName>
    </submittedName>
</protein>
<name>Q2K1C1_RHIEC</name>
<geneLocation type="plasmid" evidence="2 3">
    <name>p42c</name>
</geneLocation>
<feature type="compositionally biased region" description="Basic and acidic residues" evidence="1">
    <location>
        <begin position="14"/>
        <end position="23"/>
    </location>
</feature>
<keyword evidence="2" id="KW-0614">Plasmid</keyword>
<sequence>MDPLDSIDGDTDDDGKPDFLDPHPYFDDREILHVAVLQDIGPGAALGLAPGLAASQYEQTQNGDGLLPTQRSAVERIDNRIEEALNEAHFDAVRRERMGQVVAMNPKTGKP</sequence>